<dbReference type="InterPro" id="IPR024344">
    <property type="entry name" value="MDMPI_metal-binding"/>
</dbReference>
<dbReference type="Proteomes" id="UP000318380">
    <property type="component" value="Unassembled WGS sequence"/>
</dbReference>
<gene>
    <name evidence="2" type="ORF">FB561_5939</name>
</gene>
<dbReference type="OrthoDB" id="3213691at2"/>
<reference evidence="2 3" key="1">
    <citation type="submission" date="2019-06" db="EMBL/GenBank/DDBJ databases">
        <title>Sequencing the genomes of 1000 actinobacteria strains.</title>
        <authorList>
            <person name="Klenk H.-P."/>
        </authorList>
    </citation>
    <scope>NUCLEOTIDE SEQUENCE [LARGE SCALE GENOMIC DNA]</scope>
    <source>
        <strain evidence="2 3">DSM 24683</strain>
    </source>
</reference>
<proteinExistence type="predicted"/>
<organism evidence="2 3">
    <name type="scientific">Kribbella amoyensis</name>
    <dbReference type="NCBI Taxonomy" id="996641"/>
    <lineage>
        <taxon>Bacteria</taxon>
        <taxon>Bacillati</taxon>
        <taxon>Actinomycetota</taxon>
        <taxon>Actinomycetes</taxon>
        <taxon>Propionibacteriales</taxon>
        <taxon>Kribbellaceae</taxon>
        <taxon>Kribbella</taxon>
    </lineage>
</organism>
<name>A0A561C0S1_9ACTN</name>
<dbReference type="InterPro" id="IPR017517">
    <property type="entry name" value="Maleyloyr_isom"/>
</dbReference>
<dbReference type="NCBIfam" id="TIGR03083">
    <property type="entry name" value="maleylpyruvate isomerase family mycothiol-dependent enzyme"/>
    <property type="match status" value="1"/>
</dbReference>
<feature type="domain" description="Mycothiol-dependent maleylpyruvate isomerase metal-binding" evidence="1">
    <location>
        <begin position="13"/>
        <end position="148"/>
    </location>
</feature>
<dbReference type="Pfam" id="PF11716">
    <property type="entry name" value="MDMPI_N"/>
    <property type="match status" value="1"/>
</dbReference>
<evidence type="ECO:0000259" key="1">
    <source>
        <dbReference type="Pfam" id="PF11716"/>
    </source>
</evidence>
<evidence type="ECO:0000313" key="2">
    <source>
        <dbReference type="EMBL" id="TWD84745.1"/>
    </source>
</evidence>
<dbReference type="RefSeq" id="WP_145812368.1">
    <property type="nucleotide sequence ID" value="NZ_VIVK01000001.1"/>
</dbReference>
<accession>A0A561C0S1</accession>
<dbReference type="GO" id="GO:0046872">
    <property type="term" value="F:metal ion binding"/>
    <property type="evidence" value="ECO:0007669"/>
    <property type="project" value="InterPro"/>
</dbReference>
<comment type="caution">
    <text evidence="2">The sequence shown here is derived from an EMBL/GenBank/DDBJ whole genome shotgun (WGS) entry which is preliminary data.</text>
</comment>
<dbReference type="Gene3D" id="1.20.120.450">
    <property type="entry name" value="dinb family like domain"/>
    <property type="match status" value="1"/>
</dbReference>
<dbReference type="EMBL" id="VIVK01000001">
    <property type="protein sequence ID" value="TWD84745.1"/>
    <property type="molecule type" value="Genomic_DNA"/>
</dbReference>
<dbReference type="AlphaFoldDB" id="A0A561C0S1"/>
<sequence length="263" mass="27796">MTTQADRAIGALRTGYDQLATLVGRLRPDDLVRPSGAAEWTVAQVLSHLGSGAEINLAVVEGAIAGTGNPGAEFNQATWARWDAMTPADQATSFLAANEKLLQLFEGLDEQQVADLRIDFGFFPQPLDVGAAAAMRLTEFALHSWDVRVAFDADATVAPEATELLADAVGSLLGFAGKADQLDGDVTLAVETTEPARTFGLAITDTVAVTETSATADGVLVVPTEYFVRLVTGRHGAKYTPASVELTSAKVTLDDLRRVFPGY</sequence>
<dbReference type="InterPro" id="IPR034660">
    <property type="entry name" value="DinB/YfiT-like"/>
</dbReference>
<protein>
    <submittedName>
        <fullName evidence="2">Uncharacterized protein (TIGR03083 family)</fullName>
    </submittedName>
</protein>
<keyword evidence="3" id="KW-1185">Reference proteome</keyword>
<evidence type="ECO:0000313" key="3">
    <source>
        <dbReference type="Proteomes" id="UP000318380"/>
    </source>
</evidence>
<dbReference type="SUPFAM" id="SSF109854">
    <property type="entry name" value="DinB/YfiT-like putative metalloenzymes"/>
    <property type="match status" value="1"/>
</dbReference>